<evidence type="ECO:0000313" key="1">
    <source>
        <dbReference type="EMBL" id="KAK7293992.1"/>
    </source>
</evidence>
<name>A0AAN9J866_CLITE</name>
<gene>
    <name evidence="1" type="ORF">RJT34_16875</name>
</gene>
<keyword evidence="2" id="KW-1185">Reference proteome</keyword>
<proteinExistence type="predicted"/>
<accession>A0AAN9J866</accession>
<comment type="caution">
    <text evidence="1">The sequence shown here is derived from an EMBL/GenBank/DDBJ whole genome shotgun (WGS) entry which is preliminary data.</text>
</comment>
<dbReference type="EMBL" id="JAYKXN010000004">
    <property type="protein sequence ID" value="KAK7293992.1"/>
    <property type="molecule type" value="Genomic_DNA"/>
</dbReference>
<dbReference type="Proteomes" id="UP001359559">
    <property type="component" value="Unassembled WGS sequence"/>
</dbReference>
<organism evidence="1 2">
    <name type="scientific">Clitoria ternatea</name>
    <name type="common">Butterfly pea</name>
    <dbReference type="NCBI Taxonomy" id="43366"/>
    <lineage>
        <taxon>Eukaryota</taxon>
        <taxon>Viridiplantae</taxon>
        <taxon>Streptophyta</taxon>
        <taxon>Embryophyta</taxon>
        <taxon>Tracheophyta</taxon>
        <taxon>Spermatophyta</taxon>
        <taxon>Magnoliopsida</taxon>
        <taxon>eudicotyledons</taxon>
        <taxon>Gunneridae</taxon>
        <taxon>Pentapetalae</taxon>
        <taxon>rosids</taxon>
        <taxon>fabids</taxon>
        <taxon>Fabales</taxon>
        <taxon>Fabaceae</taxon>
        <taxon>Papilionoideae</taxon>
        <taxon>50 kb inversion clade</taxon>
        <taxon>NPAAA clade</taxon>
        <taxon>indigoferoid/millettioid clade</taxon>
        <taxon>Phaseoleae</taxon>
        <taxon>Clitoria</taxon>
    </lineage>
</organism>
<sequence length="85" mass="9716">MRSNQTKQNTVLSALSHLLHFYVHFLVPPSLPPSLGFPFLFASAMLCAHIHLLNSSASLHVHFLYCFQLVGLHLHHYHRLCSQKN</sequence>
<protein>
    <submittedName>
        <fullName evidence="1">Uncharacterized protein</fullName>
    </submittedName>
</protein>
<reference evidence="1 2" key="1">
    <citation type="submission" date="2024-01" db="EMBL/GenBank/DDBJ databases">
        <title>The genomes of 5 underutilized Papilionoideae crops provide insights into root nodulation and disease resistance.</title>
        <authorList>
            <person name="Yuan L."/>
        </authorList>
    </citation>
    <scope>NUCLEOTIDE SEQUENCE [LARGE SCALE GENOMIC DNA]</scope>
    <source>
        <strain evidence="1">LY-2023</strain>
        <tissue evidence="1">Leaf</tissue>
    </source>
</reference>
<evidence type="ECO:0000313" key="2">
    <source>
        <dbReference type="Proteomes" id="UP001359559"/>
    </source>
</evidence>
<dbReference type="AlphaFoldDB" id="A0AAN9J866"/>